<organism evidence="2 3">
    <name type="scientific">Halalkalibacterium halodurans (strain ATCC BAA-125 / DSM 18197 / FERM 7344 / JCM 9153 / C-125)</name>
    <name type="common">Bacillus halodurans</name>
    <dbReference type="NCBI Taxonomy" id="272558"/>
    <lineage>
        <taxon>Bacteria</taxon>
        <taxon>Bacillati</taxon>
        <taxon>Bacillota</taxon>
        <taxon>Bacilli</taxon>
        <taxon>Bacillales</taxon>
        <taxon>Bacillaceae</taxon>
        <taxon>Halalkalibacterium (ex Joshi et al. 2022)</taxon>
    </lineage>
</organism>
<dbReference type="HOGENOM" id="CLU_3424578_0_0_9"/>
<dbReference type="Proteomes" id="UP000001258">
    <property type="component" value="Chromosome"/>
</dbReference>
<proteinExistence type="predicted"/>
<keyword evidence="3" id="KW-1185">Reference proteome</keyword>
<reference evidence="2 3" key="1">
    <citation type="journal article" date="2000" name="Nucleic Acids Res.">
        <title>Complete genome sequence of the alkaliphilic bacterium Bacillus halodurans and genomic sequence comparison with Bacillus subtilis.</title>
        <authorList>
            <person name="Takami H."/>
            <person name="Nakasone K."/>
            <person name="Takaki Y."/>
            <person name="Maeno G."/>
            <person name="Sasaki R."/>
            <person name="Masui N."/>
            <person name="Fuji F."/>
            <person name="Hirama C."/>
            <person name="Nakamura Y."/>
            <person name="Ogasawara N."/>
            <person name="Kuhara S."/>
            <person name="Horikoshi K."/>
        </authorList>
    </citation>
    <scope>NUCLEOTIDE SEQUENCE [LARGE SCALE GENOMIC DNA]</scope>
    <source>
        <strain evidence="3">ATCC BAA-125 / DSM 18197 / FERM 7344 / JCM 9153 / C-125</strain>
    </source>
</reference>
<sequence>MTFSPAEKEVTQTKTSIIHIAS</sequence>
<evidence type="ECO:0000256" key="1">
    <source>
        <dbReference type="SAM" id="MobiDB-lite"/>
    </source>
</evidence>
<feature type="region of interest" description="Disordered" evidence="1">
    <location>
        <begin position="1"/>
        <end position="22"/>
    </location>
</feature>
<evidence type="ECO:0000313" key="3">
    <source>
        <dbReference type="Proteomes" id="UP000001258"/>
    </source>
</evidence>
<name>Q9KAT7_HALH5</name>
<evidence type="ECO:0000313" key="2">
    <source>
        <dbReference type="EMBL" id="BAB05918.1"/>
    </source>
</evidence>
<gene>
    <name evidence="2" type="ordered locus">BH2199</name>
</gene>
<dbReference type="KEGG" id="bha:BH2199"/>
<protein>
    <submittedName>
        <fullName evidence="2">BH2199 protein</fullName>
    </submittedName>
</protein>
<feature type="compositionally biased region" description="Basic and acidic residues" evidence="1">
    <location>
        <begin position="1"/>
        <end position="11"/>
    </location>
</feature>
<dbReference type="PIR" id="G83924">
    <property type="entry name" value="G83924"/>
</dbReference>
<dbReference type="AlphaFoldDB" id="Q9KAT7"/>
<accession>Q9KAT7</accession>
<dbReference type="EMBL" id="BA000004">
    <property type="protein sequence ID" value="BAB05918.1"/>
    <property type="molecule type" value="Genomic_DNA"/>
</dbReference>